<accession>A0A7X5Y4J1</accession>
<dbReference type="AlphaFoldDB" id="A0A7X5Y4J1"/>
<organism evidence="2 3">
    <name type="scientific">Sphingomonas kaistensis</name>
    <dbReference type="NCBI Taxonomy" id="298708"/>
    <lineage>
        <taxon>Bacteria</taxon>
        <taxon>Pseudomonadati</taxon>
        <taxon>Pseudomonadota</taxon>
        <taxon>Alphaproteobacteria</taxon>
        <taxon>Sphingomonadales</taxon>
        <taxon>Sphingomonadaceae</taxon>
        <taxon>Sphingomonas</taxon>
    </lineage>
</organism>
<dbReference type="EMBL" id="JAATJC010000001">
    <property type="protein sequence ID" value="NJC05044.1"/>
    <property type="molecule type" value="Genomic_DNA"/>
</dbReference>
<comment type="caution">
    <text evidence="2">The sequence shown here is derived from an EMBL/GenBank/DDBJ whole genome shotgun (WGS) entry which is preliminary data.</text>
</comment>
<dbReference type="Pfam" id="PF13619">
    <property type="entry name" value="KTSC"/>
    <property type="match status" value="1"/>
</dbReference>
<evidence type="ECO:0000259" key="1">
    <source>
        <dbReference type="Pfam" id="PF13619"/>
    </source>
</evidence>
<evidence type="ECO:0000313" key="3">
    <source>
        <dbReference type="Proteomes" id="UP000558192"/>
    </source>
</evidence>
<sequence length="76" mass="8479">MDSSLIVGALYWPEHRALELSLATGRRYLYLGVPAEVAEEFAAASSKGAYFNRAIRGRFDCHPLRDADAEKRAVNH</sequence>
<dbReference type="InterPro" id="IPR025309">
    <property type="entry name" value="KTSC_dom"/>
</dbReference>
<protein>
    <recommendedName>
        <fullName evidence="1">KTSC domain-containing protein</fullName>
    </recommendedName>
</protein>
<reference evidence="2 3" key="1">
    <citation type="submission" date="2020-03" db="EMBL/GenBank/DDBJ databases">
        <title>Genomic Encyclopedia of Type Strains, Phase IV (KMG-IV): sequencing the most valuable type-strain genomes for metagenomic binning, comparative biology and taxonomic classification.</title>
        <authorList>
            <person name="Goeker M."/>
        </authorList>
    </citation>
    <scope>NUCLEOTIDE SEQUENCE [LARGE SCALE GENOMIC DNA]</scope>
    <source>
        <strain evidence="2 3">DSM 16846</strain>
    </source>
</reference>
<keyword evidence="3" id="KW-1185">Reference proteome</keyword>
<dbReference type="Proteomes" id="UP000558192">
    <property type="component" value="Unassembled WGS sequence"/>
</dbReference>
<feature type="domain" description="KTSC" evidence="1">
    <location>
        <begin position="3"/>
        <end position="59"/>
    </location>
</feature>
<gene>
    <name evidence="2" type="ORF">GGQ97_000837</name>
</gene>
<dbReference type="RefSeq" id="WP_168067789.1">
    <property type="nucleotide sequence ID" value="NZ_JAATJC010000001.1"/>
</dbReference>
<name>A0A7X5Y4J1_9SPHN</name>
<proteinExistence type="predicted"/>
<evidence type="ECO:0000313" key="2">
    <source>
        <dbReference type="EMBL" id="NJC05044.1"/>
    </source>
</evidence>